<dbReference type="PANTHER" id="PTHR39188">
    <property type="entry name" value="MEMBRANE-ASSOCIATED ZINC METALLOPROTEASE M50B"/>
    <property type="match status" value="1"/>
</dbReference>
<protein>
    <recommendedName>
        <fullName evidence="10">Peptidase M50 domain-containing protein</fullName>
    </recommendedName>
</protein>
<dbReference type="EMBL" id="JAPDDS010000008">
    <property type="protein sequence ID" value="MCW1886161.1"/>
    <property type="molecule type" value="Genomic_DNA"/>
</dbReference>
<evidence type="ECO:0000256" key="1">
    <source>
        <dbReference type="ARBA" id="ARBA00001947"/>
    </source>
</evidence>
<dbReference type="PANTHER" id="PTHR39188:SF3">
    <property type="entry name" value="STAGE IV SPORULATION PROTEIN FB"/>
    <property type="match status" value="1"/>
</dbReference>
<comment type="similarity">
    <text evidence="2">Belongs to the peptidase M50B family.</text>
</comment>
<keyword evidence="5" id="KW-0862">Zinc</keyword>
<keyword evidence="6" id="KW-0482">Metalloprotease</keyword>
<reference evidence="8 9" key="1">
    <citation type="submission" date="2022-10" db="EMBL/GenBank/DDBJ databases">
        <title>Luteolibacter flavescens strain MCCC 1K03193, whole genome shotgun sequencing project.</title>
        <authorList>
            <person name="Zhao G."/>
            <person name="Shen L."/>
        </authorList>
    </citation>
    <scope>NUCLEOTIDE SEQUENCE [LARGE SCALE GENOMIC DNA]</scope>
    <source>
        <strain evidence="8 9">MCCC 1K03193</strain>
    </source>
</reference>
<organism evidence="8 9">
    <name type="scientific">Luteolibacter flavescens</name>
    <dbReference type="NCBI Taxonomy" id="1859460"/>
    <lineage>
        <taxon>Bacteria</taxon>
        <taxon>Pseudomonadati</taxon>
        <taxon>Verrucomicrobiota</taxon>
        <taxon>Verrucomicrobiia</taxon>
        <taxon>Verrucomicrobiales</taxon>
        <taxon>Verrucomicrobiaceae</taxon>
        <taxon>Luteolibacter</taxon>
    </lineage>
</organism>
<evidence type="ECO:0000313" key="8">
    <source>
        <dbReference type="EMBL" id="MCW1886161.1"/>
    </source>
</evidence>
<keyword evidence="7" id="KW-0812">Transmembrane</keyword>
<keyword evidence="9" id="KW-1185">Reference proteome</keyword>
<feature type="transmembrane region" description="Helical" evidence="7">
    <location>
        <begin position="434"/>
        <end position="452"/>
    </location>
</feature>
<sequence length="956" mass="105922">MLAAFPGMSFGLALLALVFATGLPLFCAFVAVANVRRYRVKAHPCDAYQVPPDVRRRMAPWVNRLGHFGFRQAQVSRLESAGYAEAHRWILLNDEEKTYATLERTVPVSGAGASVSLTFFTAQRDGTLVVTADRRITHHPPAWWQDIQRFFGTVASQWKLHYARVRGLTERVLPPVEKFAGMLEADEEARHEAQVKGGEFVPTKNDPDILRLRYTRLPSRVLPLLADFFSGRSFRSATRRDVAAPAKARVDEGERVGGPIGLSLNQAVEQDLARYRALIAVRSSPLDHLRRIVVVLGTVAAFIAIFGRDQPLQTALTVLVLMALHEAGHWLPMRFFRYKGVPPVFIPFTGATERARKLHAPAWQQLMVHLGGPLPGLVAGLSMLGHGYFEPTTPLWLLDAAGMAVALNALHLLPVLPMDGGKVVDLLVFRDMPMLRPFFTVTSSLTTFAAAVLLKSRVLRYVAAAMFGGVLWDVKTIQVVRGARKLPWAGEINDEPEALRRIFRGMREEGQGAFIGSEGWHKKIEALLIEVMRKRPIFFTRLAGGTLLAVACAAPALLLVGVLLGPVLSDTGRVVRNAEHVLEFRRTFPRETRQLGTEDKAALVALATETEAGRPPVNADPILRKQDTRNAATHLLPVLAKRLDRLDWQKANIATRTNLIDSRALPVWVEVQCQQLERSAAAGNRADTLERAEEMLIILGASEPATSLERREQLSGIELRVLSVIEREASAGHLKAADIDRLDTLISGRNVAPNPEVESLLLVAAWSERSQLSAIADAAAQASLDPRFWRDLYPRIRVVRRLLAEKNTPALPASVALARHWRSSRRVGDLPPQIGMRVAVEPGEANLILNFCEDHRQLSWRRIVTLSALRLEGFRQKKGSFPDHWKHSVPGGAELQLRMSGGAEPYIRLTDRTDQIQNSVPGWLIPPTLPLPTISPPLDYDCPLYGTQALPEVSSH</sequence>
<name>A0ABT3FSE7_9BACT</name>
<comment type="caution">
    <text evidence="8">The sequence shown here is derived from an EMBL/GenBank/DDBJ whole genome shotgun (WGS) entry which is preliminary data.</text>
</comment>
<feature type="transmembrane region" description="Helical" evidence="7">
    <location>
        <begin position="289"/>
        <end position="306"/>
    </location>
</feature>
<keyword evidence="7" id="KW-1133">Transmembrane helix</keyword>
<accession>A0ABT3FSE7</accession>
<dbReference type="Proteomes" id="UP001207930">
    <property type="component" value="Unassembled WGS sequence"/>
</dbReference>
<keyword evidence="3" id="KW-0645">Protease</keyword>
<gene>
    <name evidence="8" type="ORF">OKA04_15595</name>
</gene>
<evidence type="ECO:0008006" key="10">
    <source>
        <dbReference type="Google" id="ProtNLM"/>
    </source>
</evidence>
<evidence type="ECO:0000256" key="5">
    <source>
        <dbReference type="ARBA" id="ARBA00022833"/>
    </source>
</evidence>
<keyword evidence="4" id="KW-0378">Hydrolase</keyword>
<feature type="transmembrane region" description="Helical" evidence="7">
    <location>
        <begin position="542"/>
        <end position="568"/>
    </location>
</feature>
<comment type="cofactor">
    <cofactor evidence="1">
        <name>Zn(2+)</name>
        <dbReference type="ChEBI" id="CHEBI:29105"/>
    </cofactor>
</comment>
<feature type="transmembrane region" description="Helical" evidence="7">
    <location>
        <begin position="395"/>
        <end position="413"/>
    </location>
</feature>
<evidence type="ECO:0000256" key="2">
    <source>
        <dbReference type="ARBA" id="ARBA00007931"/>
    </source>
</evidence>
<feature type="transmembrane region" description="Helical" evidence="7">
    <location>
        <begin position="12"/>
        <end position="33"/>
    </location>
</feature>
<proteinExistence type="inferred from homology"/>
<evidence type="ECO:0000313" key="9">
    <source>
        <dbReference type="Proteomes" id="UP001207930"/>
    </source>
</evidence>
<keyword evidence="7" id="KW-0472">Membrane</keyword>
<evidence type="ECO:0000256" key="6">
    <source>
        <dbReference type="ARBA" id="ARBA00023049"/>
    </source>
</evidence>
<feature type="transmembrane region" description="Helical" evidence="7">
    <location>
        <begin position="366"/>
        <end position="389"/>
    </location>
</feature>
<evidence type="ECO:0000256" key="3">
    <source>
        <dbReference type="ARBA" id="ARBA00022670"/>
    </source>
</evidence>
<evidence type="ECO:0000256" key="4">
    <source>
        <dbReference type="ARBA" id="ARBA00022801"/>
    </source>
</evidence>
<dbReference type="RefSeq" id="WP_264502115.1">
    <property type="nucleotide sequence ID" value="NZ_JAPDDS010000008.1"/>
</dbReference>
<evidence type="ECO:0000256" key="7">
    <source>
        <dbReference type="SAM" id="Phobius"/>
    </source>
</evidence>